<dbReference type="Gramene" id="OE9A111722T1">
    <property type="protein sequence ID" value="OE9A111722C1"/>
    <property type="gene ID" value="OE9A111722"/>
</dbReference>
<name>A0A8S0RFA0_OLEEU</name>
<evidence type="ECO:0000256" key="6">
    <source>
        <dbReference type="ARBA" id="ARBA00061282"/>
    </source>
</evidence>
<evidence type="ECO:0000256" key="5">
    <source>
        <dbReference type="ARBA" id="ARBA00052204"/>
    </source>
</evidence>
<evidence type="ECO:0000313" key="11">
    <source>
        <dbReference type="Proteomes" id="UP000594638"/>
    </source>
</evidence>
<evidence type="ECO:0000256" key="7">
    <source>
        <dbReference type="ARBA" id="ARBA00066708"/>
    </source>
</evidence>
<evidence type="ECO:0000259" key="9">
    <source>
        <dbReference type="PROSITE" id="PS51471"/>
    </source>
</evidence>
<dbReference type="GO" id="GO:0045543">
    <property type="term" value="F:gibberellin 2-beta-dioxygenase activity"/>
    <property type="evidence" value="ECO:0007669"/>
    <property type="project" value="UniProtKB-EC"/>
</dbReference>
<organism evidence="10 11">
    <name type="scientific">Olea europaea subsp. europaea</name>
    <dbReference type="NCBI Taxonomy" id="158383"/>
    <lineage>
        <taxon>Eukaryota</taxon>
        <taxon>Viridiplantae</taxon>
        <taxon>Streptophyta</taxon>
        <taxon>Embryophyta</taxon>
        <taxon>Tracheophyta</taxon>
        <taxon>Spermatophyta</taxon>
        <taxon>Magnoliopsida</taxon>
        <taxon>eudicotyledons</taxon>
        <taxon>Gunneridae</taxon>
        <taxon>Pentapetalae</taxon>
        <taxon>asterids</taxon>
        <taxon>lamiids</taxon>
        <taxon>Lamiales</taxon>
        <taxon>Oleaceae</taxon>
        <taxon>Oleeae</taxon>
        <taxon>Olea</taxon>
    </lineage>
</organism>
<dbReference type="PROSITE" id="PS51471">
    <property type="entry name" value="FE2OG_OXY"/>
    <property type="match status" value="1"/>
</dbReference>
<feature type="domain" description="Fe2OG dioxygenase" evidence="9">
    <location>
        <begin position="167"/>
        <end position="272"/>
    </location>
</feature>
<dbReference type="InterPro" id="IPR044861">
    <property type="entry name" value="IPNS-like_FE2OG_OXY"/>
</dbReference>
<comment type="catalytic activity">
    <reaction evidence="5">
        <text>gibberellin A1 + 2-oxoglutarate + O2 = gibberellin A8 + succinate + CO2</text>
        <dbReference type="Rhea" id="RHEA:15005"/>
        <dbReference type="ChEBI" id="CHEBI:15379"/>
        <dbReference type="ChEBI" id="CHEBI:16526"/>
        <dbReference type="ChEBI" id="CHEBI:16810"/>
        <dbReference type="ChEBI" id="CHEBI:30031"/>
        <dbReference type="ChEBI" id="CHEBI:58524"/>
        <dbReference type="ChEBI" id="CHEBI:58594"/>
        <dbReference type="EC" id="1.14.11.13"/>
    </reaction>
</comment>
<evidence type="ECO:0000256" key="3">
    <source>
        <dbReference type="ARBA" id="ARBA00023002"/>
    </source>
</evidence>
<dbReference type="GO" id="GO:0002238">
    <property type="term" value="P:response to molecule of fungal origin"/>
    <property type="evidence" value="ECO:0007669"/>
    <property type="project" value="UniProtKB-ARBA"/>
</dbReference>
<dbReference type="AlphaFoldDB" id="A0A8S0RFA0"/>
<keyword evidence="11" id="KW-1185">Reference proteome</keyword>
<evidence type="ECO:0000256" key="8">
    <source>
        <dbReference type="RuleBase" id="RU003682"/>
    </source>
</evidence>
<dbReference type="GO" id="GO:0046872">
    <property type="term" value="F:metal ion binding"/>
    <property type="evidence" value="ECO:0007669"/>
    <property type="project" value="UniProtKB-KW"/>
</dbReference>
<proteinExistence type="inferred from homology"/>
<dbReference type="InterPro" id="IPR005123">
    <property type="entry name" value="Oxoglu/Fe-dep_dioxygenase_dom"/>
</dbReference>
<dbReference type="InterPro" id="IPR050231">
    <property type="entry name" value="Iron_ascorbate_oxido_reductase"/>
</dbReference>
<evidence type="ECO:0000256" key="1">
    <source>
        <dbReference type="ARBA" id="ARBA00022723"/>
    </source>
</evidence>
<dbReference type="OrthoDB" id="288590at2759"/>
<dbReference type="InterPro" id="IPR027443">
    <property type="entry name" value="IPNS-like_sf"/>
</dbReference>
<dbReference type="Proteomes" id="UP000594638">
    <property type="component" value="Unassembled WGS sequence"/>
</dbReference>
<reference evidence="10 11" key="1">
    <citation type="submission" date="2019-12" db="EMBL/GenBank/DDBJ databases">
        <authorList>
            <person name="Alioto T."/>
            <person name="Alioto T."/>
            <person name="Gomez Garrido J."/>
        </authorList>
    </citation>
    <scope>NUCLEOTIDE SEQUENCE [LARGE SCALE GENOMIC DNA]</scope>
</reference>
<dbReference type="Gene3D" id="2.60.120.330">
    <property type="entry name" value="B-lactam Antibiotic, Isopenicillin N Synthase, Chain"/>
    <property type="match status" value="1"/>
</dbReference>
<evidence type="ECO:0000256" key="4">
    <source>
        <dbReference type="ARBA" id="ARBA00023004"/>
    </source>
</evidence>
<gene>
    <name evidence="10" type="ORF">OLEA9_A111722</name>
</gene>
<comment type="caution">
    <text evidence="10">The sequence shown here is derived from an EMBL/GenBank/DDBJ whole genome shotgun (WGS) entry which is preliminary data.</text>
</comment>
<dbReference type="GO" id="GO:0009805">
    <property type="term" value="P:coumarin biosynthetic process"/>
    <property type="evidence" value="ECO:0007669"/>
    <property type="project" value="UniProtKB-ARBA"/>
</dbReference>
<comment type="similarity">
    <text evidence="6">Belongs to the iron/ascorbate-dependent oxidoreductase family. GA2OX subfamily.</text>
</comment>
<evidence type="ECO:0000256" key="2">
    <source>
        <dbReference type="ARBA" id="ARBA00022964"/>
    </source>
</evidence>
<keyword evidence="1 8" id="KW-0479">Metal-binding</keyword>
<keyword evidence="3 8" id="KW-0560">Oxidoreductase</keyword>
<dbReference type="GO" id="GO:0009685">
    <property type="term" value="P:gibberellin metabolic process"/>
    <property type="evidence" value="ECO:0007669"/>
    <property type="project" value="UniProtKB-ARBA"/>
</dbReference>
<protein>
    <recommendedName>
        <fullName evidence="7">gibberellin 2beta-dioxygenase</fullName>
        <ecNumber evidence="7">1.14.11.13</ecNumber>
    </recommendedName>
</protein>
<sequence>MVVASPNLSKTGKLREIEIPIIDLSADRSEVSKLIVKACEEFGFFKVINHGVPHDVITRMEQQGYEFFAKPASRKQQAGPANPYGYGSKNIGLKGDIGEVEYLLLPTNPLSIDDNSKTISSTDPYKFSCAVRGYVEAVNKLAYEILELMAVGLEAPDPSVLSRLIRDGDSLLRFNHYPKVDGGATSPSCIGFGEHTDPQILTLLRSNDVDGLQISLDDGVWVPVNSHPVSAFCINVGDVLQVMTNGRFLSVRHRAMVNSYNSRMSMAYFSAPPLDATISCLPVLLTPQKPPLYRSFTWAEYKKATYSLRLGESRLNLFKARRDDDENSN</sequence>
<keyword evidence="4 8" id="KW-0408">Iron</keyword>
<keyword evidence="2" id="KW-0223">Dioxygenase</keyword>
<dbReference type="EMBL" id="CACTIH010003614">
    <property type="protein sequence ID" value="CAA2977943.1"/>
    <property type="molecule type" value="Genomic_DNA"/>
</dbReference>
<evidence type="ECO:0000313" key="10">
    <source>
        <dbReference type="EMBL" id="CAA2977943.1"/>
    </source>
</evidence>
<dbReference type="InterPro" id="IPR026992">
    <property type="entry name" value="DIOX_N"/>
</dbReference>
<dbReference type="FunFam" id="2.60.120.330:FF:000025">
    <property type="entry name" value="Gibberellin 2-beta-dioxygenase 2"/>
    <property type="match status" value="1"/>
</dbReference>
<dbReference type="Pfam" id="PF03171">
    <property type="entry name" value="2OG-FeII_Oxy"/>
    <property type="match status" value="1"/>
</dbReference>
<dbReference type="SUPFAM" id="SSF51197">
    <property type="entry name" value="Clavaminate synthase-like"/>
    <property type="match status" value="1"/>
</dbReference>
<accession>A0A8S0RFA0</accession>
<dbReference type="PANTHER" id="PTHR47990">
    <property type="entry name" value="2-OXOGLUTARATE (2OG) AND FE(II)-DEPENDENT OXYGENASE SUPERFAMILY PROTEIN-RELATED"/>
    <property type="match status" value="1"/>
</dbReference>
<dbReference type="EC" id="1.14.11.13" evidence="7"/>
<dbReference type="Pfam" id="PF14226">
    <property type="entry name" value="DIOX_N"/>
    <property type="match status" value="1"/>
</dbReference>